<evidence type="ECO:0000313" key="4">
    <source>
        <dbReference type="Proteomes" id="UP000799772"/>
    </source>
</evidence>
<dbReference type="Pfam" id="PF24803">
    <property type="entry name" value="DUF7704"/>
    <property type="match status" value="1"/>
</dbReference>
<keyword evidence="4" id="KW-1185">Reference proteome</keyword>
<keyword evidence="1" id="KW-1133">Transmembrane helix</keyword>
<feature type="transmembrane region" description="Helical" evidence="1">
    <location>
        <begin position="56"/>
        <end position="75"/>
    </location>
</feature>
<dbReference type="InterPro" id="IPR056121">
    <property type="entry name" value="DUF7704"/>
</dbReference>
<feature type="transmembrane region" description="Helical" evidence="1">
    <location>
        <begin position="17"/>
        <end position="36"/>
    </location>
</feature>
<proteinExistence type="predicted"/>
<dbReference type="OrthoDB" id="5313995at2759"/>
<evidence type="ECO:0000256" key="1">
    <source>
        <dbReference type="SAM" id="Phobius"/>
    </source>
</evidence>
<dbReference type="EMBL" id="ML978126">
    <property type="protein sequence ID" value="KAF2098523.1"/>
    <property type="molecule type" value="Genomic_DNA"/>
</dbReference>
<dbReference type="PANTHER" id="PTHR37019:SF1">
    <property type="entry name" value="EXPERA DOMAIN-CONTAINING PROTEIN"/>
    <property type="match status" value="1"/>
</dbReference>
<protein>
    <recommendedName>
        <fullName evidence="2">DUF7704 domain-containing protein</fullName>
    </recommendedName>
</protein>
<keyword evidence="1" id="KW-0812">Transmembrane</keyword>
<gene>
    <name evidence="3" type="ORF">NA57DRAFT_75763</name>
</gene>
<dbReference type="AlphaFoldDB" id="A0A9P4IEG9"/>
<organism evidence="3 4">
    <name type="scientific">Rhizodiscina lignyota</name>
    <dbReference type="NCBI Taxonomy" id="1504668"/>
    <lineage>
        <taxon>Eukaryota</taxon>
        <taxon>Fungi</taxon>
        <taxon>Dikarya</taxon>
        <taxon>Ascomycota</taxon>
        <taxon>Pezizomycotina</taxon>
        <taxon>Dothideomycetes</taxon>
        <taxon>Pleosporomycetidae</taxon>
        <taxon>Aulographales</taxon>
        <taxon>Rhizodiscinaceae</taxon>
        <taxon>Rhizodiscina</taxon>
    </lineage>
</organism>
<dbReference type="PANTHER" id="PTHR37019">
    <property type="entry name" value="CHROMOSOME 1, WHOLE GENOME SHOTGUN SEQUENCE"/>
    <property type="match status" value="1"/>
</dbReference>
<reference evidence="3" key="1">
    <citation type="journal article" date="2020" name="Stud. Mycol.">
        <title>101 Dothideomycetes genomes: a test case for predicting lifestyles and emergence of pathogens.</title>
        <authorList>
            <person name="Haridas S."/>
            <person name="Albert R."/>
            <person name="Binder M."/>
            <person name="Bloem J."/>
            <person name="Labutti K."/>
            <person name="Salamov A."/>
            <person name="Andreopoulos B."/>
            <person name="Baker S."/>
            <person name="Barry K."/>
            <person name="Bills G."/>
            <person name="Bluhm B."/>
            <person name="Cannon C."/>
            <person name="Castanera R."/>
            <person name="Culley D."/>
            <person name="Daum C."/>
            <person name="Ezra D."/>
            <person name="Gonzalez J."/>
            <person name="Henrissat B."/>
            <person name="Kuo A."/>
            <person name="Liang C."/>
            <person name="Lipzen A."/>
            <person name="Lutzoni F."/>
            <person name="Magnuson J."/>
            <person name="Mondo S."/>
            <person name="Nolan M."/>
            <person name="Ohm R."/>
            <person name="Pangilinan J."/>
            <person name="Park H.-J."/>
            <person name="Ramirez L."/>
            <person name="Alfaro M."/>
            <person name="Sun H."/>
            <person name="Tritt A."/>
            <person name="Yoshinaga Y."/>
            <person name="Zwiers L.-H."/>
            <person name="Turgeon B."/>
            <person name="Goodwin S."/>
            <person name="Spatafora J."/>
            <person name="Crous P."/>
            <person name="Grigoriev I."/>
        </authorList>
    </citation>
    <scope>NUCLEOTIDE SEQUENCE</scope>
    <source>
        <strain evidence="3">CBS 133067</strain>
    </source>
</reference>
<accession>A0A9P4IEG9</accession>
<keyword evidence="1" id="KW-0472">Membrane</keyword>
<name>A0A9P4IEG9_9PEZI</name>
<feature type="domain" description="DUF7704" evidence="2">
    <location>
        <begin position="6"/>
        <end position="142"/>
    </location>
</feature>
<comment type="caution">
    <text evidence="3">The sequence shown here is derived from an EMBL/GenBank/DDBJ whole genome shotgun (WGS) entry which is preliminary data.</text>
</comment>
<sequence>MASYSPIPFIYRLTFHYIEPIAACLGGLSILFAPLATLEGQTPNLLQYYSAPLRPLTLQIAGGWFLLSFNDAVILRYTNDRNIWRMVLTAGLISDALYITSIWMDLGNARFFNPMLWDAASGFTIVSTILPQLAKITFLLGIGTGEKSKDTTKKRQ</sequence>
<feature type="transmembrane region" description="Helical" evidence="1">
    <location>
        <begin position="123"/>
        <end position="145"/>
    </location>
</feature>
<evidence type="ECO:0000313" key="3">
    <source>
        <dbReference type="EMBL" id="KAF2098523.1"/>
    </source>
</evidence>
<dbReference type="Proteomes" id="UP000799772">
    <property type="component" value="Unassembled WGS sequence"/>
</dbReference>
<feature type="transmembrane region" description="Helical" evidence="1">
    <location>
        <begin position="82"/>
        <end position="103"/>
    </location>
</feature>
<evidence type="ECO:0000259" key="2">
    <source>
        <dbReference type="Pfam" id="PF24803"/>
    </source>
</evidence>